<evidence type="ECO:0000256" key="1">
    <source>
        <dbReference type="SAM" id="MobiDB-lite"/>
    </source>
</evidence>
<dbReference type="RefSeq" id="WP_305106740.1">
    <property type="nucleotide sequence ID" value="NZ_JAUTWS010000036.1"/>
</dbReference>
<dbReference type="Proteomes" id="UP001243009">
    <property type="component" value="Unassembled WGS sequence"/>
</dbReference>
<organism evidence="2 3">
    <name type="scientific">Paracraurococcus lichenis</name>
    <dbReference type="NCBI Taxonomy" id="3064888"/>
    <lineage>
        <taxon>Bacteria</taxon>
        <taxon>Pseudomonadati</taxon>
        <taxon>Pseudomonadota</taxon>
        <taxon>Alphaproteobacteria</taxon>
        <taxon>Acetobacterales</taxon>
        <taxon>Roseomonadaceae</taxon>
        <taxon>Paracraurococcus</taxon>
    </lineage>
</organism>
<dbReference type="EMBL" id="JAUTWS010000036">
    <property type="protein sequence ID" value="MDO9711886.1"/>
    <property type="molecule type" value="Genomic_DNA"/>
</dbReference>
<comment type="caution">
    <text evidence="2">The sequence shown here is derived from an EMBL/GenBank/DDBJ whole genome shotgun (WGS) entry which is preliminary data.</text>
</comment>
<protein>
    <submittedName>
        <fullName evidence="2">Uncharacterized protein</fullName>
    </submittedName>
</protein>
<proteinExistence type="predicted"/>
<sequence length="209" mass="22615">MGRKGEKLSRQSRADQGSHAADPAFWQPGIRTAVVACAGAVLLGIAAFGLTRQAPTASHAPSAIAQSSRPPAPPKPAFTRAEEAYIQALWPIHGDVQRSALRVSLGTIFYKTDEVGADELKARMDGALAAYRRAKGQIEALQAPPSLAREHGEYLAAVQLFERSTVEALQMFEDGDEAHLIAAHPLSREGGNKIREIGVRFWRDEFPAH</sequence>
<keyword evidence="3" id="KW-1185">Reference proteome</keyword>
<evidence type="ECO:0000313" key="3">
    <source>
        <dbReference type="Proteomes" id="UP001243009"/>
    </source>
</evidence>
<name>A0ABT9E6X0_9PROT</name>
<gene>
    <name evidence="2" type="ORF">Q7A36_26305</name>
</gene>
<accession>A0ABT9E6X0</accession>
<reference evidence="2 3" key="1">
    <citation type="submission" date="2023-08" db="EMBL/GenBank/DDBJ databases">
        <title>The draft genome sequence of Paracraurococcus sp. LOR1-02.</title>
        <authorList>
            <person name="Kingkaew E."/>
            <person name="Tanasupawat S."/>
        </authorList>
    </citation>
    <scope>NUCLEOTIDE SEQUENCE [LARGE SCALE GENOMIC DNA]</scope>
    <source>
        <strain evidence="2 3">LOR1-02</strain>
    </source>
</reference>
<feature type="compositionally biased region" description="Basic and acidic residues" evidence="1">
    <location>
        <begin position="1"/>
        <end position="13"/>
    </location>
</feature>
<feature type="region of interest" description="Disordered" evidence="1">
    <location>
        <begin position="1"/>
        <end position="22"/>
    </location>
</feature>
<evidence type="ECO:0000313" key="2">
    <source>
        <dbReference type="EMBL" id="MDO9711886.1"/>
    </source>
</evidence>